<dbReference type="EMBL" id="JNFA01000024">
    <property type="protein sequence ID" value="KGL40413.1"/>
    <property type="molecule type" value="Genomic_DNA"/>
</dbReference>
<dbReference type="CDD" id="cd00093">
    <property type="entry name" value="HTH_XRE"/>
    <property type="match status" value="1"/>
</dbReference>
<dbReference type="Pfam" id="PF06114">
    <property type="entry name" value="Peptidase_M78"/>
    <property type="match status" value="1"/>
</dbReference>
<dbReference type="InterPro" id="IPR052345">
    <property type="entry name" value="Rad_response_metalloprotease"/>
</dbReference>
<sequence length="389" mass="45134">MFQGENLQKIRTLYGLSRKELGEQLQLSEQAIWQFENQITNPKFEVMVKLKELFDVKTQFFLQDSKSEAVFQEGSVAYRLADIHSRKKTYTEVTYLQFIYEVITQLESYVNVPMGEIHELRNKTLQLYYQEASPEKRIQAIATLARKVLAIAPDNGDLLLKLEKSGIYVVEKDIGDKADAYSAWSANNVAFIVLGIKKSAVRRQFDLAHELGHLLMHHNIDILSLDKTTYNQLESEANQFAANFLLPEEMILPEFQKLKKVSNPDAYIELKAKYNVSIQALEMRAYKLGFLTPQQNSYFYRQITYKGYKTEEPLDSDMPLKRPGKIRSLFHVILSNQLTTLPDMEDVLKIKTALLEKLFSIESTFFERYQANETFSNYGEILRPKFNVK</sequence>
<dbReference type="PROSITE" id="PS50943">
    <property type="entry name" value="HTH_CROC1"/>
    <property type="match status" value="1"/>
</dbReference>
<dbReference type="Proteomes" id="UP000029844">
    <property type="component" value="Unassembled WGS sequence"/>
</dbReference>
<dbReference type="SMART" id="SM00530">
    <property type="entry name" value="HTH_XRE"/>
    <property type="match status" value="1"/>
</dbReference>
<dbReference type="PANTHER" id="PTHR43236">
    <property type="entry name" value="ANTITOXIN HIGA1"/>
    <property type="match status" value="1"/>
</dbReference>
<dbReference type="STRING" id="1552123.EP57_11000"/>
<comment type="similarity">
    <text evidence="1">Belongs to the short-chain fatty acyl-CoA assimilation regulator (ScfR) family.</text>
</comment>
<proteinExistence type="inferred from homology"/>
<dbReference type="InterPro" id="IPR010982">
    <property type="entry name" value="Lambda_DNA-bd_dom_sf"/>
</dbReference>
<evidence type="ECO:0000256" key="1">
    <source>
        <dbReference type="ARBA" id="ARBA00007227"/>
    </source>
</evidence>
<keyword evidence="4" id="KW-1185">Reference proteome</keyword>
<dbReference type="AlphaFoldDB" id="A0A099W7L2"/>
<comment type="caution">
    <text evidence="3">The sequence shown here is derived from an EMBL/GenBank/DDBJ whole genome shotgun (WGS) entry which is preliminary data.</text>
</comment>
<organism evidence="3 4">
    <name type="scientific">Listeria booriae</name>
    <dbReference type="NCBI Taxonomy" id="1552123"/>
    <lineage>
        <taxon>Bacteria</taxon>
        <taxon>Bacillati</taxon>
        <taxon>Bacillota</taxon>
        <taxon>Bacilli</taxon>
        <taxon>Bacillales</taxon>
        <taxon>Listeriaceae</taxon>
        <taxon>Listeria</taxon>
    </lineage>
</organism>
<protein>
    <submittedName>
        <fullName evidence="3">XRE family transcriptional regulator</fullName>
    </submittedName>
</protein>
<dbReference type="InterPro" id="IPR001387">
    <property type="entry name" value="Cro/C1-type_HTH"/>
</dbReference>
<dbReference type="SUPFAM" id="SSF47413">
    <property type="entry name" value="lambda repressor-like DNA-binding domains"/>
    <property type="match status" value="1"/>
</dbReference>
<evidence type="ECO:0000259" key="2">
    <source>
        <dbReference type="PROSITE" id="PS50943"/>
    </source>
</evidence>
<name>A0A099W7L2_9LIST</name>
<dbReference type="OrthoDB" id="9794834at2"/>
<dbReference type="Gene3D" id="1.10.260.40">
    <property type="entry name" value="lambda repressor-like DNA-binding domains"/>
    <property type="match status" value="1"/>
</dbReference>
<evidence type="ECO:0000313" key="3">
    <source>
        <dbReference type="EMBL" id="KGL40413.1"/>
    </source>
</evidence>
<accession>A0A099W7L2</accession>
<dbReference type="Pfam" id="PF01381">
    <property type="entry name" value="HTH_3"/>
    <property type="match status" value="1"/>
</dbReference>
<dbReference type="RefSeq" id="WP_036086600.1">
    <property type="nucleotide sequence ID" value="NZ_CBCSHQ010000002.1"/>
</dbReference>
<reference evidence="3 4" key="1">
    <citation type="submission" date="2014-05" db="EMBL/GenBank/DDBJ databases">
        <title>Novel Listeriaceae from food processing environments.</title>
        <authorList>
            <person name="den Bakker H.C."/>
        </authorList>
    </citation>
    <scope>NUCLEOTIDE SEQUENCE [LARGE SCALE GENOMIC DNA]</scope>
    <source>
        <strain evidence="3 4">FSL A5-0281</strain>
    </source>
</reference>
<dbReference type="eggNOG" id="COG1476">
    <property type="taxonomic scope" value="Bacteria"/>
</dbReference>
<dbReference type="PANTHER" id="PTHR43236:SF1">
    <property type="entry name" value="BLL7220 PROTEIN"/>
    <property type="match status" value="1"/>
</dbReference>
<evidence type="ECO:0000313" key="4">
    <source>
        <dbReference type="Proteomes" id="UP000029844"/>
    </source>
</evidence>
<dbReference type="GeneID" id="58717892"/>
<dbReference type="GO" id="GO:0003677">
    <property type="term" value="F:DNA binding"/>
    <property type="evidence" value="ECO:0007669"/>
    <property type="project" value="InterPro"/>
</dbReference>
<gene>
    <name evidence="3" type="ORF">EP57_11000</name>
</gene>
<dbReference type="eggNOG" id="COG2856">
    <property type="taxonomic scope" value="Bacteria"/>
</dbReference>
<dbReference type="Gene3D" id="1.10.10.2910">
    <property type="match status" value="1"/>
</dbReference>
<dbReference type="InterPro" id="IPR010359">
    <property type="entry name" value="IrrE_HExxH"/>
</dbReference>
<feature type="domain" description="HTH cro/C1-type" evidence="2">
    <location>
        <begin position="7"/>
        <end position="61"/>
    </location>
</feature>